<evidence type="ECO:0000256" key="7">
    <source>
        <dbReference type="ARBA" id="ARBA00023136"/>
    </source>
</evidence>
<evidence type="ECO:0000256" key="1">
    <source>
        <dbReference type="ARBA" id="ARBA00004651"/>
    </source>
</evidence>
<evidence type="ECO:0000256" key="2">
    <source>
        <dbReference type="ARBA" id="ARBA00009142"/>
    </source>
</evidence>
<feature type="transmembrane region" description="Helical" evidence="8">
    <location>
        <begin position="322"/>
        <end position="343"/>
    </location>
</feature>
<protein>
    <recommendedName>
        <fullName evidence="8">Probable membrane transporter protein</fullName>
    </recommendedName>
</protein>
<dbReference type="Proteomes" id="UP000245639">
    <property type="component" value="Unassembled WGS sequence"/>
</dbReference>
<dbReference type="PANTHER" id="PTHR30269:SF0">
    <property type="entry name" value="MEMBRANE TRANSPORTER PROTEIN YFCA-RELATED"/>
    <property type="match status" value="1"/>
</dbReference>
<feature type="transmembrane region" description="Helical" evidence="8">
    <location>
        <begin position="194"/>
        <end position="212"/>
    </location>
</feature>
<proteinExistence type="inferred from homology"/>
<dbReference type="AlphaFoldDB" id="A0A2U1EU61"/>
<evidence type="ECO:0000256" key="4">
    <source>
        <dbReference type="ARBA" id="ARBA00022475"/>
    </source>
</evidence>
<feature type="transmembrane region" description="Helical" evidence="8">
    <location>
        <begin position="281"/>
        <end position="310"/>
    </location>
</feature>
<sequence length="345" mass="34927">MYESITRAGDPHAHPFAPERHHVAGAELAAPAALRTPVDGHRAGLEDLPRGRAVLDEAGELEQLAETDRVVADLDVADGCALHLRECAGWCRGGGMAPMGGVLLVLAGVGAGLTGSMAGLASLFSYPALLATGLSPVVANQTNTIALAVSSVGSMLGSRPELRGQVTRVLRLLPLTILGGAVGALLVLLTPSDAFALIVPFLVAGASLVLLWRPRTDARPVSSRAGRALTVVGVVAVGVYSGYFGAAAGVVMMALLVRALADTLVRVNAVKNVLLGASNAVAAVGFAVVGEVSWSAALPLTAGLLVGNYCGPAIARRLPPTILRLGIAGAGLVLAAVLLHRAVTS</sequence>
<evidence type="ECO:0000256" key="8">
    <source>
        <dbReference type="RuleBase" id="RU363041"/>
    </source>
</evidence>
<keyword evidence="7 8" id="KW-0472">Membrane</keyword>
<evidence type="ECO:0000313" key="10">
    <source>
        <dbReference type="Proteomes" id="UP000245639"/>
    </source>
</evidence>
<evidence type="ECO:0000256" key="6">
    <source>
        <dbReference type="ARBA" id="ARBA00022989"/>
    </source>
</evidence>
<dbReference type="GO" id="GO:0005886">
    <property type="term" value="C:plasma membrane"/>
    <property type="evidence" value="ECO:0007669"/>
    <property type="project" value="UniProtKB-SubCell"/>
</dbReference>
<keyword evidence="4 8" id="KW-1003">Cell membrane</keyword>
<evidence type="ECO:0000256" key="5">
    <source>
        <dbReference type="ARBA" id="ARBA00022692"/>
    </source>
</evidence>
<keyword evidence="3" id="KW-0813">Transport</keyword>
<evidence type="ECO:0000256" key="3">
    <source>
        <dbReference type="ARBA" id="ARBA00022448"/>
    </source>
</evidence>
<reference evidence="9 10" key="1">
    <citation type="submission" date="2018-04" db="EMBL/GenBank/DDBJ databases">
        <title>Genomic Encyclopedia of Type Strains, Phase IV (KMG-IV): sequencing the most valuable type-strain genomes for metagenomic binning, comparative biology and taxonomic classification.</title>
        <authorList>
            <person name="Goeker M."/>
        </authorList>
    </citation>
    <scope>NUCLEOTIDE SEQUENCE [LARGE SCALE GENOMIC DNA]</scope>
    <source>
        <strain evidence="9 10">DSM 45771</strain>
    </source>
</reference>
<dbReference type="InterPro" id="IPR052017">
    <property type="entry name" value="TSUP"/>
</dbReference>
<comment type="subcellular location">
    <subcellularLocation>
        <location evidence="1 8">Cell membrane</location>
        <topology evidence="1 8">Multi-pass membrane protein</topology>
    </subcellularLocation>
</comment>
<name>A0A2U1EU61_9PSEU</name>
<feature type="transmembrane region" description="Helical" evidence="8">
    <location>
        <begin position="138"/>
        <end position="157"/>
    </location>
</feature>
<organism evidence="9 10">
    <name type="scientific">Actinomycetospora cinnamomea</name>
    <dbReference type="NCBI Taxonomy" id="663609"/>
    <lineage>
        <taxon>Bacteria</taxon>
        <taxon>Bacillati</taxon>
        <taxon>Actinomycetota</taxon>
        <taxon>Actinomycetes</taxon>
        <taxon>Pseudonocardiales</taxon>
        <taxon>Pseudonocardiaceae</taxon>
        <taxon>Actinomycetospora</taxon>
    </lineage>
</organism>
<gene>
    <name evidence="9" type="ORF">C8D89_12167</name>
</gene>
<keyword evidence="5 8" id="KW-0812">Transmembrane</keyword>
<evidence type="ECO:0000313" key="9">
    <source>
        <dbReference type="EMBL" id="PVZ03466.1"/>
    </source>
</evidence>
<keyword evidence="10" id="KW-1185">Reference proteome</keyword>
<keyword evidence="6 8" id="KW-1133">Transmembrane helix</keyword>
<feature type="transmembrane region" description="Helical" evidence="8">
    <location>
        <begin position="102"/>
        <end position="126"/>
    </location>
</feature>
<dbReference type="Pfam" id="PF01925">
    <property type="entry name" value="TauE"/>
    <property type="match status" value="1"/>
</dbReference>
<feature type="transmembrane region" description="Helical" evidence="8">
    <location>
        <begin position="232"/>
        <end position="261"/>
    </location>
</feature>
<dbReference type="InterPro" id="IPR002781">
    <property type="entry name" value="TM_pro_TauE-like"/>
</dbReference>
<comment type="caution">
    <text evidence="9">The sequence shown here is derived from an EMBL/GenBank/DDBJ whole genome shotgun (WGS) entry which is preliminary data.</text>
</comment>
<comment type="similarity">
    <text evidence="2 8">Belongs to the 4-toluene sulfonate uptake permease (TSUP) (TC 2.A.102) family.</text>
</comment>
<dbReference type="PANTHER" id="PTHR30269">
    <property type="entry name" value="TRANSMEMBRANE PROTEIN YFCA"/>
    <property type="match status" value="1"/>
</dbReference>
<accession>A0A2U1EU61</accession>
<dbReference type="EMBL" id="QEKW01000021">
    <property type="protein sequence ID" value="PVZ03466.1"/>
    <property type="molecule type" value="Genomic_DNA"/>
</dbReference>
<feature type="transmembrane region" description="Helical" evidence="8">
    <location>
        <begin position="169"/>
        <end position="188"/>
    </location>
</feature>